<protein>
    <submittedName>
        <fullName evidence="4">Histidine kinase</fullName>
    </submittedName>
</protein>
<keyword evidence="1" id="KW-0175">Coiled coil</keyword>
<dbReference type="InterPro" id="IPR010559">
    <property type="entry name" value="Sig_transdc_His_kin_internal"/>
</dbReference>
<proteinExistence type="predicted"/>
<evidence type="ECO:0000259" key="3">
    <source>
        <dbReference type="Pfam" id="PF06580"/>
    </source>
</evidence>
<dbReference type="EMBL" id="WRXN01000029">
    <property type="protein sequence ID" value="MVT12549.1"/>
    <property type="molecule type" value="Genomic_DNA"/>
</dbReference>
<feature type="transmembrane region" description="Helical" evidence="2">
    <location>
        <begin position="17"/>
        <end position="34"/>
    </location>
</feature>
<accession>A0A7K1UDT3</accession>
<keyword evidence="2" id="KW-0812">Transmembrane</keyword>
<dbReference type="PANTHER" id="PTHR34220">
    <property type="entry name" value="SENSOR HISTIDINE KINASE YPDA"/>
    <property type="match status" value="1"/>
</dbReference>
<sequence length="369" mass="42567">MEEITNDTFLNNRKKRVLVVFFAFLLLYFVSYIIDPYSKFVTDYFKREPLAILGEWTVSFIFCFLISESAIRIHALLNKYLSWTERSGKRLVIEASLNLLAVLVIIFLDLLCFSLIEGEPLPFHNNVPIEERRGLLQWVLVSAIIAFMIIAINTGNYLILNWRNTAIEAAGHKLKAAENKQAAMEAELQALKLQIDPHFVFNNLSVLSELILENQQLGYEYAENFSKVYRYLLVNSRKDIILLEEELKFLNAYIFLIQHRAGNGVHFEIDIDKGSRDLYLPPLTLQLLIENALKHNKTIKSDPLKIRIFSNDKKELIVENKLIAIEKQVNSSGIGLQNIISRYQLLSKEPPEIIKGPDSFKVIIRLIKL</sequence>
<evidence type="ECO:0000256" key="1">
    <source>
        <dbReference type="SAM" id="Coils"/>
    </source>
</evidence>
<keyword evidence="5" id="KW-1185">Reference proteome</keyword>
<evidence type="ECO:0000313" key="4">
    <source>
        <dbReference type="EMBL" id="MVT12549.1"/>
    </source>
</evidence>
<feature type="transmembrane region" description="Helical" evidence="2">
    <location>
        <begin position="91"/>
        <end position="116"/>
    </location>
</feature>
<keyword evidence="4" id="KW-0808">Transferase</keyword>
<organism evidence="4 5">
    <name type="scientific">Chitinophaga tropicalis</name>
    <dbReference type="NCBI Taxonomy" id="2683588"/>
    <lineage>
        <taxon>Bacteria</taxon>
        <taxon>Pseudomonadati</taxon>
        <taxon>Bacteroidota</taxon>
        <taxon>Chitinophagia</taxon>
        <taxon>Chitinophagales</taxon>
        <taxon>Chitinophagaceae</taxon>
        <taxon>Chitinophaga</taxon>
    </lineage>
</organism>
<dbReference type="InterPro" id="IPR050640">
    <property type="entry name" value="Bact_2-comp_sensor_kinase"/>
</dbReference>
<feature type="transmembrane region" description="Helical" evidence="2">
    <location>
        <begin position="136"/>
        <end position="159"/>
    </location>
</feature>
<name>A0A7K1UDT3_9BACT</name>
<comment type="caution">
    <text evidence="4">The sequence shown here is derived from an EMBL/GenBank/DDBJ whole genome shotgun (WGS) entry which is preliminary data.</text>
</comment>
<dbReference type="GO" id="GO:0016020">
    <property type="term" value="C:membrane"/>
    <property type="evidence" value="ECO:0007669"/>
    <property type="project" value="InterPro"/>
</dbReference>
<dbReference type="RefSeq" id="WP_157309964.1">
    <property type="nucleotide sequence ID" value="NZ_WRXN01000029.1"/>
</dbReference>
<dbReference type="PANTHER" id="PTHR34220:SF7">
    <property type="entry name" value="SENSOR HISTIDINE KINASE YPDA"/>
    <property type="match status" value="1"/>
</dbReference>
<keyword evidence="4" id="KW-0418">Kinase</keyword>
<feature type="domain" description="Signal transduction histidine kinase internal region" evidence="3">
    <location>
        <begin position="186"/>
        <end position="263"/>
    </location>
</feature>
<gene>
    <name evidence="4" type="ORF">GO493_30135</name>
</gene>
<dbReference type="Pfam" id="PF06580">
    <property type="entry name" value="His_kinase"/>
    <property type="match status" value="1"/>
</dbReference>
<reference evidence="4 5" key="1">
    <citation type="submission" date="2019-12" db="EMBL/GenBank/DDBJ databases">
        <title>Chitinophaga sp. strain ysch24 (GDMCC 1.1355), whole genome shotgun sequence.</title>
        <authorList>
            <person name="Zhang X."/>
        </authorList>
    </citation>
    <scope>NUCLEOTIDE SEQUENCE [LARGE SCALE GENOMIC DNA]</scope>
    <source>
        <strain evidence="5">ysch24</strain>
    </source>
</reference>
<feature type="coiled-coil region" evidence="1">
    <location>
        <begin position="167"/>
        <end position="194"/>
    </location>
</feature>
<feature type="transmembrane region" description="Helical" evidence="2">
    <location>
        <begin position="50"/>
        <end position="71"/>
    </location>
</feature>
<dbReference type="GO" id="GO:0000155">
    <property type="term" value="F:phosphorelay sensor kinase activity"/>
    <property type="evidence" value="ECO:0007669"/>
    <property type="project" value="InterPro"/>
</dbReference>
<keyword evidence="2" id="KW-0472">Membrane</keyword>
<dbReference type="Proteomes" id="UP000461730">
    <property type="component" value="Unassembled WGS sequence"/>
</dbReference>
<dbReference type="AlphaFoldDB" id="A0A7K1UDT3"/>
<keyword evidence="2" id="KW-1133">Transmembrane helix</keyword>
<evidence type="ECO:0000313" key="5">
    <source>
        <dbReference type="Proteomes" id="UP000461730"/>
    </source>
</evidence>
<evidence type="ECO:0000256" key="2">
    <source>
        <dbReference type="SAM" id="Phobius"/>
    </source>
</evidence>